<sequence>MVQALQLKTTRNPTPYKISWVKCGMEISVTDMCRVTFSIGRHYVSEILCDVVEMDICHLILGRPWQFDVGAIYDGRTNTYSFDWKGKRLRLLPYSPDRELASPKSKTALFAVSGTAFLNAW</sequence>
<accession>A0A8T3BA08</accession>
<dbReference type="PANTHER" id="PTHR35046">
    <property type="entry name" value="ZINC KNUCKLE (CCHC-TYPE) FAMILY PROTEIN"/>
    <property type="match status" value="1"/>
</dbReference>
<name>A0A8T3BA08_DENNO</name>
<comment type="caution">
    <text evidence="1">The sequence shown here is derived from an EMBL/GenBank/DDBJ whole genome shotgun (WGS) entry which is preliminary data.</text>
</comment>
<proteinExistence type="predicted"/>
<evidence type="ECO:0000313" key="2">
    <source>
        <dbReference type="Proteomes" id="UP000829196"/>
    </source>
</evidence>
<organism evidence="1 2">
    <name type="scientific">Dendrobium nobile</name>
    <name type="common">Orchid</name>
    <dbReference type="NCBI Taxonomy" id="94219"/>
    <lineage>
        <taxon>Eukaryota</taxon>
        <taxon>Viridiplantae</taxon>
        <taxon>Streptophyta</taxon>
        <taxon>Embryophyta</taxon>
        <taxon>Tracheophyta</taxon>
        <taxon>Spermatophyta</taxon>
        <taxon>Magnoliopsida</taxon>
        <taxon>Liliopsida</taxon>
        <taxon>Asparagales</taxon>
        <taxon>Orchidaceae</taxon>
        <taxon>Epidendroideae</taxon>
        <taxon>Malaxideae</taxon>
        <taxon>Dendrobiinae</taxon>
        <taxon>Dendrobium</taxon>
    </lineage>
</organism>
<dbReference type="CDD" id="cd00303">
    <property type="entry name" value="retropepsin_like"/>
    <property type="match status" value="1"/>
</dbReference>
<dbReference type="AlphaFoldDB" id="A0A8T3BA08"/>
<protein>
    <submittedName>
        <fullName evidence="1">Uncharacterized protein</fullName>
    </submittedName>
</protein>
<keyword evidence="2" id="KW-1185">Reference proteome</keyword>
<reference evidence="1" key="1">
    <citation type="journal article" date="2022" name="Front. Genet.">
        <title>Chromosome-Scale Assembly of the Dendrobium nobile Genome Provides Insights Into the Molecular Mechanism of the Biosynthesis of the Medicinal Active Ingredient of Dendrobium.</title>
        <authorList>
            <person name="Xu Q."/>
            <person name="Niu S.-C."/>
            <person name="Li K.-L."/>
            <person name="Zheng P.-J."/>
            <person name="Zhang X.-J."/>
            <person name="Jia Y."/>
            <person name="Liu Y."/>
            <person name="Niu Y.-X."/>
            <person name="Yu L.-H."/>
            <person name="Chen D.-F."/>
            <person name="Zhang G.-Q."/>
        </authorList>
    </citation>
    <scope>NUCLEOTIDE SEQUENCE</scope>
    <source>
        <tissue evidence="1">Leaf</tissue>
    </source>
</reference>
<gene>
    <name evidence="1" type="ORF">KFK09_013388</name>
</gene>
<dbReference type="OrthoDB" id="784094at2759"/>
<dbReference type="PANTHER" id="PTHR35046:SF9">
    <property type="entry name" value="RNA-DIRECTED DNA POLYMERASE"/>
    <property type="match status" value="1"/>
</dbReference>
<dbReference type="Proteomes" id="UP000829196">
    <property type="component" value="Unassembled WGS sequence"/>
</dbReference>
<dbReference type="EMBL" id="JAGYWB010000010">
    <property type="protein sequence ID" value="KAI0507266.1"/>
    <property type="molecule type" value="Genomic_DNA"/>
</dbReference>
<evidence type="ECO:0000313" key="1">
    <source>
        <dbReference type="EMBL" id="KAI0507266.1"/>
    </source>
</evidence>